<feature type="compositionally biased region" description="Gly residues" evidence="6">
    <location>
        <begin position="253"/>
        <end position="264"/>
    </location>
</feature>
<dbReference type="CDD" id="cd11449">
    <property type="entry name" value="bHLH_AtAIB_like"/>
    <property type="match status" value="1"/>
</dbReference>
<dbReference type="OrthoDB" id="1926382at2759"/>
<sequence length="555" mass="60977">MEDILAAAASSPASLLCEATLAAPKQRLQFIMQNQREWWVYSIFWQASRDRDGRLVLSWGDGHFRGPKDCSQRACNNNGLLLQQPLADNGVKVTTQDIFGRRKAGKEVPSSFPWRDSTSHSKSDGFGDGRDVADSEWFYMLSLTRCFVSGEDLLVRTFNSGSYAWLVGDHQLLFYNCERAKEAHSHGVKTFVCISTSGGILELGSSELIKEDWGLVQLCKTLFGSEDQNSTSSTSTTTTTRDAILGSNNTTPAGGGLFDIGGLLGHDPKQNSLQEDKPQESNLTIMNIDDESASGTLTPIGGQRISTGSAGMAHTGPKLLETQNFMPEAAGKWSKVRSPSSRRRMREASMTGQEMALNHVEAERQRREKLNHRFYALRSVVPNVSRMDKASLLADAVAYINELKAKIQELEARVGVGSLGGAQYHDRKLLVTTATSCGDFIQETQSTVTADQNQSGMSSKPYSSVPYTANNSSHEIQVKFVNGSVAILHILCPDVNYPSAKLMDALRQMELQVCSASFSPVQDLMLHDVVIRIPRNDALATEDALKTALLRRLRL</sequence>
<protein>
    <recommendedName>
        <fullName evidence="5">Transcription factor</fullName>
        <shortName evidence="5">bHLH transcription factor</shortName>
    </recommendedName>
    <alternativeName>
        <fullName evidence="5">Basic helix-loop-helix protein</fullName>
    </alternativeName>
</protein>
<dbReference type="Pfam" id="PF00010">
    <property type="entry name" value="HLH"/>
    <property type="match status" value="1"/>
</dbReference>
<dbReference type="Gene3D" id="4.10.280.10">
    <property type="entry name" value="Helix-loop-helix DNA-binding domain"/>
    <property type="match status" value="1"/>
</dbReference>
<feature type="region of interest" description="Disordered" evidence="6">
    <location>
        <begin position="102"/>
        <end position="127"/>
    </location>
</feature>
<dbReference type="RefSeq" id="XP_027082694.1">
    <property type="nucleotide sequence ID" value="XM_027226893.2"/>
</dbReference>
<comment type="subcellular location">
    <subcellularLocation>
        <location evidence="1 5">Nucleus</location>
    </subcellularLocation>
</comment>
<accession>A0A6P6TWH6</accession>
<evidence type="ECO:0000256" key="5">
    <source>
        <dbReference type="RuleBase" id="RU369104"/>
    </source>
</evidence>
<proteinExistence type="predicted"/>
<evidence type="ECO:0000313" key="8">
    <source>
        <dbReference type="Proteomes" id="UP001652660"/>
    </source>
</evidence>
<dbReference type="PANTHER" id="PTHR11514:SF115">
    <property type="entry name" value="TRANSCRIPTION FACTOR"/>
    <property type="match status" value="1"/>
</dbReference>
<evidence type="ECO:0000256" key="3">
    <source>
        <dbReference type="ARBA" id="ARBA00023163"/>
    </source>
</evidence>
<evidence type="ECO:0000256" key="1">
    <source>
        <dbReference type="ARBA" id="ARBA00004123"/>
    </source>
</evidence>
<dbReference type="PROSITE" id="PS50888">
    <property type="entry name" value="BHLH"/>
    <property type="match status" value="1"/>
</dbReference>
<dbReference type="InterPro" id="IPR025610">
    <property type="entry name" value="MYC/MYB_N"/>
</dbReference>
<feature type="domain" description="BHLH" evidence="7">
    <location>
        <begin position="354"/>
        <end position="403"/>
    </location>
</feature>
<evidence type="ECO:0000259" key="7">
    <source>
        <dbReference type="PROSITE" id="PS50888"/>
    </source>
</evidence>
<evidence type="ECO:0000313" key="9">
    <source>
        <dbReference type="RefSeq" id="XP_027082694.1"/>
    </source>
</evidence>
<dbReference type="SMART" id="SM00353">
    <property type="entry name" value="HLH"/>
    <property type="match status" value="1"/>
</dbReference>
<dbReference type="GO" id="GO:0003700">
    <property type="term" value="F:DNA-binding transcription factor activity"/>
    <property type="evidence" value="ECO:0007669"/>
    <property type="project" value="InterPro"/>
</dbReference>
<keyword evidence="4 5" id="KW-0539">Nucleus</keyword>
<dbReference type="InterPro" id="IPR036638">
    <property type="entry name" value="HLH_DNA-bd_sf"/>
</dbReference>
<dbReference type="GO" id="GO:0000976">
    <property type="term" value="F:transcription cis-regulatory region binding"/>
    <property type="evidence" value="ECO:0007669"/>
    <property type="project" value="TreeGrafter"/>
</dbReference>
<dbReference type="AlphaFoldDB" id="A0A6P6TWH6"/>
<reference evidence="9" key="2">
    <citation type="submission" date="2025-08" db="UniProtKB">
        <authorList>
            <consortium name="RefSeq"/>
        </authorList>
    </citation>
    <scope>IDENTIFICATION</scope>
    <source>
        <tissue evidence="9">Leaves</tissue>
    </source>
</reference>
<name>A0A6P6TWH6_COFAR</name>
<dbReference type="GeneID" id="113705029"/>
<evidence type="ECO:0000256" key="2">
    <source>
        <dbReference type="ARBA" id="ARBA00023015"/>
    </source>
</evidence>
<feature type="region of interest" description="Disordered" evidence="6">
    <location>
        <begin position="330"/>
        <end position="350"/>
    </location>
</feature>
<keyword evidence="3 5" id="KW-0804">Transcription</keyword>
<dbReference type="Proteomes" id="UP001652660">
    <property type="component" value="Chromosome 8e"/>
</dbReference>
<feature type="compositionally biased region" description="Basic and acidic residues" evidence="6">
    <location>
        <begin position="117"/>
        <end position="127"/>
    </location>
</feature>
<dbReference type="InterPro" id="IPR011598">
    <property type="entry name" value="bHLH_dom"/>
</dbReference>
<dbReference type="SUPFAM" id="SSF47459">
    <property type="entry name" value="HLH, helix-loop-helix DNA-binding domain"/>
    <property type="match status" value="1"/>
</dbReference>
<evidence type="ECO:0000256" key="4">
    <source>
        <dbReference type="ARBA" id="ARBA00023242"/>
    </source>
</evidence>
<dbReference type="PANTHER" id="PTHR11514">
    <property type="entry name" value="MYC"/>
    <property type="match status" value="1"/>
</dbReference>
<organism evidence="8 9">
    <name type="scientific">Coffea arabica</name>
    <name type="common">Arabian coffee</name>
    <dbReference type="NCBI Taxonomy" id="13443"/>
    <lineage>
        <taxon>Eukaryota</taxon>
        <taxon>Viridiplantae</taxon>
        <taxon>Streptophyta</taxon>
        <taxon>Embryophyta</taxon>
        <taxon>Tracheophyta</taxon>
        <taxon>Spermatophyta</taxon>
        <taxon>Magnoliopsida</taxon>
        <taxon>eudicotyledons</taxon>
        <taxon>Gunneridae</taxon>
        <taxon>Pentapetalae</taxon>
        <taxon>asterids</taxon>
        <taxon>lamiids</taxon>
        <taxon>Gentianales</taxon>
        <taxon>Rubiaceae</taxon>
        <taxon>Ixoroideae</taxon>
        <taxon>Gardenieae complex</taxon>
        <taxon>Bertiereae - Coffeeae clade</taxon>
        <taxon>Coffeeae</taxon>
        <taxon>Coffea</taxon>
    </lineage>
</organism>
<dbReference type="GO" id="GO:0046983">
    <property type="term" value="F:protein dimerization activity"/>
    <property type="evidence" value="ECO:0007669"/>
    <property type="project" value="InterPro"/>
</dbReference>
<gene>
    <name evidence="9" type="primary">LOC113705029</name>
</gene>
<dbReference type="Pfam" id="PF14215">
    <property type="entry name" value="bHLH-MYC_N"/>
    <property type="match status" value="1"/>
</dbReference>
<feature type="region of interest" description="Disordered" evidence="6">
    <location>
        <begin position="226"/>
        <end position="278"/>
    </location>
</feature>
<keyword evidence="2 5" id="KW-0805">Transcription regulation</keyword>
<keyword evidence="8" id="KW-1185">Reference proteome</keyword>
<dbReference type="InterPro" id="IPR045084">
    <property type="entry name" value="AIB/MYC-like"/>
</dbReference>
<feature type="compositionally biased region" description="Basic and acidic residues" evidence="6">
    <location>
        <begin position="266"/>
        <end position="278"/>
    </location>
</feature>
<evidence type="ECO:0000256" key="6">
    <source>
        <dbReference type="SAM" id="MobiDB-lite"/>
    </source>
</evidence>
<feature type="compositionally biased region" description="Low complexity" evidence="6">
    <location>
        <begin position="230"/>
        <end position="240"/>
    </location>
</feature>
<reference evidence="8" key="1">
    <citation type="journal article" date="2025" name="Foods">
        <title>Unveiling the Microbial Signatures of Arabica Coffee Cherries: Insights into Ripeness Specific Diversity, Functional Traits, and Implications for Quality and Safety.</title>
        <authorList>
            <consortium name="RefSeq"/>
            <person name="Tenea G.N."/>
            <person name="Cifuentes V."/>
            <person name="Reyes P."/>
            <person name="Cevallos-Vallejos M."/>
        </authorList>
    </citation>
    <scope>NUCLEOTIDE SEQUENCE [LARGE SCALE GENOMIC DNA]</scope>
</reference>
<dbReference type="GO" id="GO:0005634">
    <property type="term" value="C:nucleus"/>
    <property type="evidence" value="ECO:0007669"/>
    <property type="project" value="UniProtKB-SubCell"/>
</dbReference>